<proteinExistence type="predicted"/>
<dbReference type="InterPro" id="IPR043129">
    <property type="entry name" value="ATPase_NBD"/>
</dbReference>
<dbReference type="Gene3D" id="3.30.420.40">
    <property type="match status" value="2"/>
</dbReference>
<evidence type="ECO:0000313" key="3">
    <source>
        <dbReference type="Proteomes" id="UP000054260"/>
    </source>
</evidence>
<dbReference type="Pfam" id="PF01869">
    <property type="entry name" value="BcrAD_BadFG"/>
    <property type="match status" value="1"/>
</dbReference>
<dbReference type="PATRIC" id="fig|1236046.6.peg.237"/>
<dbReference type="InterPro" id="IPR039758">
    <property type="entry name" value="NAGK-like"/>
</dbReference>
<protein>
    <submittedName>
        <fullName evidence="2">ATPase BadF/BadG/BcrA/BcrD type</fullName>
    </submittedName>
</protein>
<dbReference type="Proteomes" id="UP000054260">
    <property type="component" value="Unassembled WGS sequence"/>
</dbReference>
<evidence type="ECO:0000313" key="2">
    <source>
        <dbReference type="EMBL" id="KUK68376.1"/>
    </source>
</evidence>
<gene>
    <name evidence="2" type="ORF">XD86_0225</name>
</gene>
<organism evidence="2 3">
    <name type="scientific">Mesotoga infera</name>
    <dbReference type="NCBI Taxonomy" id="1236046"/>
    <lineage>
        <taxon>Bacteria</taxon>
        <taxon>Thermotogati</taxon>
        <taxon>Thermotogota</taxon>
        <taxon>Thermotogae</taxon>
        <taxon>Kosmotogales</taxon>
        <taxon>Kosmotogaceae</taxon>
        <taxon>Mesotoga</taxon>
    </lineage>
</organism>
<dbReference type="SUPFAM" id="SSF53067">
    <property type="entry name" value="Actin-like ATPase domain"/>
    <property type="match status" value="1"/>
</dbReference>
<dbReference type="PANTHER" id="PTHR12862">
    <property type="entry name" value="BADF TYPE ATPASE DOMAIN-CONTAINING PROTEIN"/>
    <property type="match status" value="1"/>
</dbReference>
<dbReference type="GO" id="GO:0045127">
    <property type="term" value="F:N-acetylglucosamine kinase activity"/>
    <property type="evidence" value="ECO:0007669"/>
    <property type="project" value="InterPro"/>
</dbReference>
<accession>A0A101H111</accession>
<evidence type="ECO:0000259" key="1">
    <source>
        <dbReference type="Pfam" id="PF01869"/>
    </source>
</evidence>
<sequence length="288" mass="31951">MSKKILAMDGGGTNLRVTAISSEGKKRKNYKTGVNITAVSTSSLVSIFSLVRDDIWVPDVILAAFSGAGDRIRERKLRQALESVFRDSEIEVIMDIEGLYRAAVGEERGVVVVSGTGSTVYGHDDAGEAVKSGGWGHIFDDEGSAYWISKELIVASLKYRDELIPHDPVFDQLVDFFETDNIEELVNLTLLPDMKTKIASFSRVALEDPSELVKIVADEGIEVLAKRTLRVLERTGEVDTIHTFGGSFTSAYYNERFSEMINNHRTSLFTGNVDEILAEQMFEKLNRS</sequence>
<dbReference type="CDD" id="cd24007">
    <property type="entry name" value="ASKHA_NBD_eukNAGK-like"/>
    <property type="match status" value="1"/>
</dbReference>
<feature type="domain" description="ATPase BadF/BadG/BcrA/BcrD type" evidence="1">
    <location>
        <begin position="9"/>
        <end position="263"/>
    </location>
</feature>
<name>A0A101H111_9BACT</name>
<comment type="caution">
    <text evidence="2">The sequence shown here is derived from an EMBL/GenBank/DDBJ whole genome shotgun (WGS) entry which is preliminary data.</text>
</comment>
<dbReference type="EMBL" id="LGGH01000017">
    <property type="protein sequence ID" value="KUK68376.1"/>
    <property type="molecule type" value="Genomic_DNA"/>
</dbReference>
<dbReference type="InterPro" id="IPR002731">
    <property type="entry name" value="ATPase_BadF"/>
</dbReference>
<dbReference type="PANTHER" id="PTHR12862:SF0">
    <property type="entry name" value="N-ACETYL-D-GLUCOSAMINE KINASE"/>
    <property type="match status" value="1"/>
</dbReference>
<dbReference type="AlphaFoldDB" id="A0A101H111"/>
<reference evidence="3" key="1">
    <citation type="journal article" date="2015" name="MBio">
        <title>Genome-Resolved Metagenomic Analysis Reveals Roles for Candidate Phyla and Other Microbial Community Members in Biogeochemical Transformations in Oil Reservoirs.</title>
        <authorList>
            <person name="Hu P."/>
            <person name="Tom L."/>
            <person name="Singh A."/>
            <person name="Thomas B.C."/>
            <person name="Baker B.J."/>
            <person name="Piceno Y.M."/>
            <person name="Andersen G.L."/>
            <person name="Banfield J.F."/>
        </authorList>
    </citation>
    <scope>NUCLEOTIDE SEQUENCE [LARGE SCALE GENOMIC DNA]</scope>
</reference>